<accession>A0A4S8KNF4</accession>
<reference evidence="2 3" key="1">
    <citation type="journal article" date="2019" name="Nat. Ecol. Evol.">
        <title>Megaphylogeny resolves global patterns of mushroom evolution.</title>
        <authorList>
            <person name="Varga T."/>
            <person name="Krizsan K."/>
            <person name="Foldi C."/>
            <person name="Dima B."/>
            <person name="Sanchez-Garcia M."/>
            <person name="Sanchez-Ramirez S."/>
            <person name="Szollosi G.J."/>
            <person name="Szarkandi J.G."/>
            <person name="Papp V."/>
            <person name="Albert L."/>
            <person name="Andreopoulos W."/>
            <person name="Angelini C."/>
            <person name="Antonin V."/>
            <person name="Barry K.W."/>
            <person name="Bougher N.L."/>
            <person name="Buchanan P."/>
            <person name="Buyck B."/>
            <person name="Bense V."/>
            <person name="Catcheside P."/>
            <person name="Chovatia M."/>
            <person name="Cooper J."/>
            <person name="Damon W."/>
            <person name="Desjardin D."/>
            <person name="Finy P."/>
            <person name="Geml J."/>
            <person name="Haridas S."/>
            <person name="Hughes K."/>
            <person name="Justo A."/>
            <person name="Karasinski D."/>
            <person name="Kautmanova I."/>
            <person name="Kiss B."/>
            <person name="Kocsube S."/>
            <person name="Kotiranta H."/>
            <person name="LaButti K.M."/>
            <person name="Lechner B.E."/>
            <person name="Liimatainen K."/>
            <person name="Lipzen A."/>
            <person name="Lukacs Z."/>
            <person name="Mihaltcheva S."/>
            <person name="Morgado L.N."/>
            <person name="Niskanen T."/>
            <person name="Noordeloos M.E."/>
            <person name="Ohm R.A."/>
            <person name="Ortiz-Santana B."/>
            <person name="Ovrebo C."/>
            <person name="Racz N."/>
            <person name="Riley R."/>
            <person name="Savchenko A."/>
            <person name="Shiryaev A."/>
            <person name="Soop K."/>
            <person name="Spirin V."/>
            <person name="Szebenyi C."/>
            <person name="Tomsovsky M."/>
            <person name="Tulloss R.E."/>
            <person name="Uehling J."/>
            <person name="Grigoriev I.V."/>
            <person name="Vagvolgyi C."/>
            <person name="Papp T."/>
            <person name="Martin F.M."/>
            <person name="Miettinen O."/>
            <person name="Hibbett D.S."/>
            <person name="Nagy L.G."/>
        </authorList>
    </citation>
    <scope>NUCLEOTIDE SEQUENCE [LARGE SCALE GENOMIC DNA]</scope>
    <source>
        <strain evidence="2 3">CBS 962.96</strain>
    </source>
</reference>
<sequence length="185" mass="21001">MPHNPKYISNKLLGPDCLSVRLKISEVNFFEFHSDLLPNMLGMDVPYLSFIHIGNLFRSHTDENYSRENEEIINGYDLSAINNGGVFRAVENSIIEKQTDADDKIHQDFDEPRAKRFGSIIPPVFFQISFLNRAVFLDESFDGGTEAVASDDVVDNFSEQKIYHQNDDNKKTTDSDGTTCLDQLS</sequence>
<evidence type="ECO:0000256" key="1">
    <source>
        <dbReference type="SAM" id="MobiDB-lite"/>
    </source>
</evidence>
<dbReference type="AlphaFoldDB" id="A0A4S8KNF4"/>
<organism evidence="2 3">
    <name type="scientific">Dendrothele bispora (strain CBS 962.96)</name>
    <dbReference type="NCBI Taxonomy" id="1314807"/>
    <lineage>
        <taxon>Eukaryota</taxon>
        <taxon>Fungi</taxon>
        <taxon>Dikarya</taxon>
        <taxon>Basidiomycota</taxon>
        <taxon>Agaricomycotina</taxon>
        <taxon>Agaricomycetes</taxon>
        <taxon>Agaricomycetidae</taxon>
        <taxon>Agaricales</taxon>
        <taxon>Agaricales incertae sedis</taxon>
        <taxon>Dendrothele</taxon>
    </lineage>
</organism>
<proteinExistence type="predicted"/>
<dbReference type="EMBL" id="ML180563">
    <property type="protein sequence ID" value="THU77090.1"/>
    <property type="molecule type" value="Genomic_DNA"/>
</dbReference>
<feature type="region of interest" description="Disordered" evidence="1">
    <location>
        <begin position="165"/>
        <end position="185"/>
    </location>
</feature>
<gene>
    <name evidence="2" type="ORF">K435DRAFT_812767</name>
</gene>
<protein>
    <submittedName>
        <fullName evidence="2">Uncharacterized protein</fullName>
    </submittedName>
</protein>
<evidence type="ECO:0000313" key="3">
    <source>
        <dbReference type="Proteomes" id="UP000297245"/>
    </source>
</evidence>
<keyword evidence="3" id="KW-1185">Reference proteome</keyword>
<feature type="compositionally biased region" description="Polar residues" evidence="1">
    <location>
        <begin position="175"/>
        <end position="185"/>
    </location>
</feature>
<name>A0A4S8KNF4_DENBC</name>
<feature type="compositionally biased region" description="Basic and acidic residues" evidence="1">
    <location>
        <begin position="165"/>
        <end position="174"/>
    </location>
</feature>
<dbReference type="Proteomes" id="UP000297245">
    <property type="component" value="Unassembled WGS sequence"/>
</dbReference>
<evidence type="ECO:0000313" key="2">
    <source>
        <dbReference type="EMBL" id="THU77090.1"/>
    </source>
</evidence>